<proteinExistence type="predicted"/>
<reference evidence="1" key="2">
    <citation type="journal article" date="2015" name="Data Brief">
        <title>Shoot transcriptome of the giant reed, Arundo donax.</title>
        <authorList>
            <person name="Barrero R.A."/>
            <person name="Guerrero F.D."/>
            <person name="Moolhuijzen P."/>
            <person name="Goolsby J.A."/>
            <person name="Tidwell J."/>
            <person name="Bellgard S.E."/>
            <person name="Bellgard M.I."/>
        </authorList>
    </citation>
    <scope>NUCLEOTIDE SEQUENCE</scope>
    <source>
        <tissue evidence="1">Shoot tissue taken approximately 20 cm above the soil surface</tissue>
    </source>
</reference>
<sequence>MHSYYHTNAFWATAQPEYIGLMIKESYKQFVSYNPYMRFSEGL</sequence>
<reference evidence="1" key="1">
    <citation type="submission" date="2014-09" db="EMBL/GenBank/DDBJ databases">
        <authorList>
            <person name="Magalhaes I.L.F."/>
            <person name="Oliveira U."/>
            <person name="Santos F.R."/>
            <person name="Vidigal T.H.D.A."/>
            <person name="Brescovit A.D."/>
            <person name="Santos A.J."/>
        </authorList>
    </citation>
    <scope>NUCLEOTIDE SEQUENCE</scope>
    <source>
        <tissue evidence="1">Shoot tissue taken approximately 20 cm above the soil surface</tissue>
    </source>
</reference>
<protein>
    <submittedName>
        <fullName evidence="1">Uncharacterized protein</fullName>
    </submittedName>
</protein>
<organism evidence="1">
    <name type="scientific">Arundo donax</name>
    <name type="common">Giant reed</name>
    <name type="synonym">Donax arundinaceus</name>
    <dbReference type="NCBI Taxonomy" id="35708"/>
    <lineage>
        <taxon>Eukaryota</taxon>
        <taxon>Viridiplantae</taxon>
        <taxon>Streptophyta</taxon>
        <taxon>Embryophyta</taxon>
        <taxon>Tracheophyta</taxon>
        <taxon>Spermatophyta</taxon>
        <taxon>Magnoliopsida</taxon>
        <taxon>Liliopsida</taxon>
        <taxon>Poales</taxon>
        <taxon>Poaceae</taxon>
        <taxon>PACMAD clade</taxon>
        <taxon>Arundinoideae</taxon>
        <taxon>Arundineae</taxon>
        <taxon>Arundo</taxon>
    </lineage>
</organism>
<dbReference type="AlphaFoldDB" id="A0A0A9F6W2"/>
<evidence type="ECO:0000313" key="1">
    <source>
        <dbReference type="EMBL" id="JAE08765.1"/>
    </source>
</evidence>
<accession>A0A0A9F6W2</accession>
<name>A0A0A9F6W2_ARUDO</name>
<dbReference type="EMBL" id="GBRH01189131">
    <property type="protein sequence ID" value="JAE08765.1"/>
    <property type="molecule type" value="Transcribed_RNA"/>
</dbReference>